<proteinExistence type="predicted"/>
<dbReference type="Proteomes" id="UP000018769">
    <property type="component" value="Chromosome I"/>
</dbReference>
<sequence length="211" mass="24554">MMKSKFIFLTLFILSVSGCVDKINQLNRFPEINIADSFYQIQDDIALTARAFSSQESKSHFGVDLISKGYIPIQLRIENRSPDTYIIRPSYIELAIAEPSKIAKLLHWDTYWWVTTAGCLSLLFWWPATFYVGQSGYDMYRTNKNINECINYNSICENQAIEIPPYDVLNKFIFVTRSEFTSRFRIKLFNIDQKLLLTFNVNVFGHVKNSP</sequence>
<organism evidence="1 2">
    <name type="scientific">Candidatus Babela massiliensis</name>
    <dbReference type="NCBI Taxonomy" id="673862"/>
    <lineage>
        <taxon>Bacteria</taxon>
        <taxon>Candidatus Babelota</taxon>
        <taxon>Candidatus Babeliae</taxon>
        <taxon>Candidatus Babeliales</taxon>
        <taxon>Candidatus Babeliaceae</taxon>
        <taxon>Candidatus Babela</taxon>
    </lineage>
</organism>
<accession>V6DJ94</accession>
<keyword evidence="2" id="KW-1185">Reference proteome</keyword>
<evidence type="ECO:0008006" key="3">
    <source>
        <dbReference type="Google" id="ProtNLM"/>
    </source>
</evidence>
<gene>
    <name evidence="1" type="ORF">BABL1_gene_435</name>
</gene>
<dbReference type="PROSITE" id="PS51257">
    <property type="entry name" value="PROKAR_LIPOPROTEIN"/>
    <property type="match status" value="1"/>
</dbReference>
<dbReference type="AlphaFoldDB" id="V6DJ94"/>
<reference evidence="1 2" key="1">
    <citation type="journal article" date="2015" name="Biol. Direct">
        <title>Babela massiliensis, a representative of a widespread bacterial phylum with unusual adaptations to parasitism in amoebae.</title>
        <authorList>
            <person name="Pagnier I."/>
            <person name="Yutin N."/>
            <person name="Croce O."/>
            <person name="Makarova K.S."/>
            <person name="Wolf Y.I."/>
            <person name="Benamar S."/>
            <person name="Raoult D."/>
            <person name="Koonin E.V."/>
            <person name="La Scola B."/>
        </authorList>
    </citation>
    <scope>NUCLEOTIDE SEQUENCE [LARGE SCALE GENOMIC DNA]</scope>
    <source>
        <strain evidence="2">BABL1</strain>
    </source>
</reference>
<name>V6DJ94_9BACT</name>
<dbReference type="HOGENOM" id="CLU_1303020_0_0_7"/>
<protein>
    <recommendedName>
        <fullName evidence="3">Lipoprotein</fullName>
    </recommendedName>
</protein>
<dbReference type="KEGG" id="dpb:BABL1_gene_435"/>
<dbReference type="EMBL" id="HG793133">
    <property type="protein sequence ID" value="CDK30581.1"/>
    <property type="molecule type" value="Genomic_DNA"/>
</dbReference>
<evidence type="ECO:0000313" key="2">
    <source>
        <dbReference type="Proteomes" id="UP000018769"/>
    </source>
</evidence>
<evidence type="ECO:0000313" key="1">
    <source>
        <dbReference type="EMBL" id="CDK30581.1"/>
    </source>
</evidence>